<accession>A0A4C1WU38</accession>
<evidence type="ECO:0000313" key="2">
    <source>
        <dbReference type="Proteomes" id="UP000299102"/>
    </source>
</evidence>
<dbReference type="Proteomes" id="UP000299102">
    <property type="component" value="Unassembled WGS sequence"/>
</dbReference>
<name>A0A4C1WU38_EUMVA</name>
<keyword evidence="2" id="KW-1185">Reference proteome</keyword>
<comment type="caution">
    <text evidence="1">The sequence shown here is derived from an EMBL/GenBank/DDBJ whole genome shotgun (WGS) entry which is preliminary data.</text>
</comment>
<dbReference type="AlphaFoldDB" id="A0A4C1WU38"/>
<organism evidence="1 2">
    <name type="scientific">Eumeta variegata</name>
    <name type="common">Bagworm moth</name>
    <name type="synonym">Eumeta japonica</name>
    <dbReference type="NCBI Taxonomy" id="151549"/>
    <lineage>
        <taxon>Eukaryota</taxon>
        <taxon>Metazoa</taxon>
        <taxon>Ecdysozoa</taxon>
        <taxon>Arthropoda</taxon>
        <taxon>Hexapoda</taxon>
        <taxon>Insecta</taxon>
        <taxon>Pterygota</taxon>
        <taxon>Neoptera</taxon>
        <taxon>Endopterygota</taxon>
        <taxon>Lepidoptera</taxon>
        <taxon>Glossata</taxon>
        <taxon>Ditrysia</taxon>
        <taxon>Tineoidea</taxon>
        <taxon>Psychidae</taxon>
        <taxon>Oiketicinae</taxon>
        <taxon>Eumeta</taxon>
    </lineage>
</organism>
<reference evidence="1 2" key="1">
    <citation type="journal article" date="2019" name="Commun. Biol.">
        <title>The bagworm genome reveals a unique fibroin gene that provides high tensile strength.</title>
        <authorList>
            <person name="Kono N."/>
            <person name="Nakamura H."/>
            <person name="Ohtoshi R."/>
            <person name="Tomita M."/>
            <person name="Numata K."/>
            <person name="Arakawa K."/>
        </authorList>
    </citation>
    <scope>NUCLEOTIDE SEQUENCE [LARGE SCALE GENOMIC DNA]</scope>
</reference>
<proteinExistence type="predicted"/>
<evidence type="ECO:0000313" key="1">
    <source>
        <dbReference type="EMBL" id="GBP54390.1"/>
    </source>
</evidence>
<protein>
    <submittedName>
        <fullName evidence="1">Uncharacterized protein</fullName>
    </submittedName>
</protein>
<sequence length="99" mass="11242">MFNTESLDFVNDAQTVGGVCESGRKIYNLRASPRARRCACRVSYQRLSNVTHTKIMTGNTTHEPLLPELPASDVIRRFNAPDPFFSARTNFAPLRRLRD</sequence>
<dbReference type="EMBL" id="BGZK01000646">
    <property type="protein sequence ID" value="GBP54390.1"/>
    <property type="molecule type" value="Genomic_DNA"/>
</dbReference>
<gene>
    <name evidence="1" type="ORF">EVAR_29466_1</name>
</gene>